<evidence type="ECO:0000259" key="1">
    <source>
        <dbReference type="PROSITE" id="PS50125"/>
    </source>
</evidence>
<evidence type="ECO:0000313" key="3">
    <source>
        <dbReference type="Proteomes" id="UP001196980"/>
    </source>
</evidence>
<dbReference type="Gene3D" id="3.30.70.1230">
    <property type="entry name" value="Nucleotide cyclase"/>
    <property type="match status" value="1"/>
</dbReference>
<protein>
    <recommendedName>
        <fullName evidence="1">Guanylate cyclase domain-containing protein</fullName>
    </recommendedName>
</protein>
<sequence>NVVFEVTDVKKMLEDKSQWASSYQEDIADDKAPAPDSSEGKREFAVIMFTDLQDSVGYFETYGTIDAHSWICNHNKIISPIIESHDGRVVKKIGDAVMASFKTPAESVRASIDIQRHPAVYSTQ</sequence>
<proteinExistence type="predicted"/>
<dbReference type="InterPro" id="IPR001054">
    <property type="entry name" value="A/G_cyclase"/>
</dbReference>
<gene>
    <name evidence="2" type="ORF">HWQ67_08020</name>
</gene>
<dbReference type="SUPFAM" id="SSF55073">
    <property type="entry name" value="Nucleotide cyclase"/>
    <property type="match status" value="1"/>
</dbReference>
<accession>A0ABS6RZK3</accession>
<evidence type="ECO:0000313" key="2">
    <source>
        <dbReference type="EMBL" id="MBV6341529.1"/>
    </source>
</evidence>
<dbReference type="InterPro" id="IPR029787">
    <property type="entry name" value="Nucleotide_cyclase"/>
</dbReference>
<reference evidence="2 3" key="1">
    <citation type="journal article" date="2020" name="J Geophys Res Biogeosci">
        <title>Magnetotaxis as an Adaptation to Enable Bacterial Shuttling of Microbial Sulfur and Sulfur Cycling Across Aquatic Oxic#Anoxic Interfaces.</title>
        <authorList>
            <person name="Li J."/>
            <person name="Liu P."/>
            <person name="Wang J."/>
            <person name="Roberts A.P."/>
            <person name="Pan Y."/>
        </authorList>
    </citation>
    <scope>NUCLEOTIDE SEQUENCE [LARGE SCALE GENOMIC DNA]</scope>
    <source>
        <strain evidence="2 3">MYR-1_YQ</strain>
    </source>
</reference>
<name>A0ABS6RZK3_9BACT</name>
<feature type="domain" description="Guanylate cyclase" evidence="1">
    <location>
        <begin position="46"/>
        <end position="107"/>
    </location>
</feature>
<dbReference type="PROSITE" id="PS50125">
    <property type="entry name" value="GUANYLATE_CYCLASE_2"/>
    <property type="match status" value="1"/>
</dbReference>
<organism evidence="2 3">
    <name type="scientific">Candidatus Magnetobacterium casense</name>
    <dbReference type="NCBI Taxonomy" id="1455061"/>
    <lineage>
        <taxon>Bacteria</taxon>
        <taxon>Pseudomonadati</taxon>
        <taxon>Nitrospirota</taxon>
        <taxon>Thermodesulfovibrionia</taxon>
        <taxon>Thermodesulfovibrionales</taxon>
        <taxon>Candidatus Magnetobacteriaceae</taxon>
        <taxon>Candidatus Magnetobacterium</taxon>
    </lineage>
</organism>
<feature type="non-terminal residue" evidence="2">
    <location>
        <position position="1"/>
    </location>
</feature>
<keyword evidence="3" id="KW-1185">Reference proteome</keyword>
<comment type="caution">
    <text evidence="2">The sequence shown here is derived from an EMBL/GenBank/DDBJ whole genome shotgun (WGS) entry which is preliminary data.</text>
</comment>
<dbReference type="EMBL" id="JABXWD010000118">
    <property type="protein sequence ID" value="MBV6341529.1"/>
    <property type="molecule type" value="Genomic_DNA"/>
</dbReference>
<dbReference type="Proteomes" id="UP001196980">
    <property type="component" value="Unassembled WGS sequence"/>
</dbReference>